<organism evidence="1 2">
    <name type="scientific">Mangrovibacterium marinum</name>
    <dbReference type="NCBI Taxonomy" id="1639118"/>
    <lineage>
        <taxon>Bacteria</taxon>
        <taxon>Pseudomonadati</taxon>
        <taxon>Bacteroidota</taxon>
        <taxon>Bacteroidia</taxon>
        <taxon>Marinilabiliales</taxon>
        <taxon>Prolixibacteraceae</taxon>
        <taxon>Mangrovibacterium</taxon>
    </lineage>
</organism>
<dbReference type="AlphaFoldDB" id="A0A2T5BZS5"/>
<sequence>MLQNAIFFIVSKLSFWGMYFAPALAQQLLKGSLCVTQNLNLMKICMPIIGKNPALENVLADDFYKANFYCVHDLEKGENELFSKSELMLRFGLDLRKGGAEDVVKAIISPNVRPMAFKILKDNDIKVFQPNGNEVDVNIRLFRDDLLHEHNIRTVEEPAGCGLTCSSCSSTTCK</sequence>
<dbReference type="SUPFAM" id="SSF53146">
    <property type="entry name" value="Nitrogenase accessory factor-like"/>
    <property type="match status" value="1"/>
</dbReference>
<proteinExistence type="predicted"/>
<dbReference type="Gene3D" id="3.30.420.130">
    <property type="entry name" value="Dinitrogenase iron-molybdenum cofactor biosynthesis domain"/>
    <property type="match status" value="1"/>
</dbReference>
<evidence type="ECO:0000313" key="2">
    <source>
        <dbReference type="Proteomes" id="UP000243525"/>
    </source>
</evidence>
<name>A0A2T5BZS5_9BACT</name>
<keyword evidence="2" id="KW-1185">Reference proteome</keyword>
<evidence type="ECO:0000313" key="1">
    <source>
        <dbReference type="EMBL" id="PTN07794.1"/>
    </source>
</evidence>
<dbReference type="EMBL" id="QAAD01000013">
    <property type="protein sequence ID" value="PTN07794.1"/>
    <property type="molecule type" value="Genomic_DNA"/>
</dbReference>
<gene>
    <name evidence="1" type="ORF">C8N47_11359</name>
</gene>
<dbReference type="Proteomes" id="UP000243525">
    <property type="component" value="Unassembled WGS sequence"/>
</dbReference>
<protein>
    <submittedName>
        <fullName evidence="1">Putative Fe-Mo cluster-binding NifX family protein</fullName>
    </submittedName>
</protein>
<dbReference type="InterPro" id="IPR036105">
    <property type="entry name" value="DiNase_FeMo-co_biosyn_sf"/>
</dbReference>
<comment type="caution">
    <text evidence="1">The sequence shown here is derived from an EMBL/GenBank/DDBJ whole genome shotgun (WGS) entry which is preliminary data.</text>
</comment>
<reference evidence="1 2" key="1">
    <citation type="submission" date="2018-04" db="EMBL/GenBank/DDBJ databases">
        <title>Genomic Encyclopedia of Archaeal and Bacterial Type Strains, Phase II (KMG-II): from individual species to whole genera.</title>
        <authorList>
            <person name="Goeker M."/>
        </authorList>
    </citation>
    <scope>NUCLEOTIDE SEQUENCE [LARGE SCALE GENOMIC DNA]</scope>
    <source>
        <strain evidence="1 2">DSM 28823</strain>
    </source>
</reference>
<accession>A0A2T5BZS5</accession>